<name>A0A8H3X7P6_GIGMA</name>
<comment type="caution">
    <text evidence="1">The sequence shown here is derived from an EMBL/GenBank/DDBJ whole genome shotgun (WGS) entry which is preliminary data.</text>
</comment>
<evidence type="ECO:0000313" key="1">
    <source>
        <dbReference type="EMBL" id="KAF0427253.1"/>
    </source>
</evidence>
<accession>A0A8H3X7P6</accession>
<dbReference type="AlphaFoldDB" id="A0A8H3X7P6"/>
<dbReference type="Proteomes" id="UP000439903">
    <property type="component" value="Unassembled WGS sequence"/>
</dbReference>
<gene>
    <name evidence="1" type="ORF">F8M41_006086</name>
</gene>
<keyword evidence="2" id="KW-1185">Reference proteome</keyword>
<dbReference type="OrthoDB" id="2424037at2759"/>
<proteinExistence type="predicted"/>
<reference evidence="1 2" key="1">
    <citation type="journal article" date="2019" name="Environ. Microbiol.">
        <title>At the nexus of three kingdoms: the genome of the mycorrhizal fungus Gigaspora margarita provides insights into plant, endobacterial and fungal interactions.</title>
        <authorList>
            <person name="Venice F."/>
            <person name="Ghignone S."/>
            <person name="Salvioli di Fossalunga A."/>
            <person name="Amselem J."/>
            <person name="Novero M."/>
            <person name="Xianan X."/>
            <person name="Sedzielewska Toro K."/>
            <person name="Morin E."/>
            <person name="Lipzen A."/>
            <person name="Grigoriev I.V."/>
            <person name="Henrissat B."/>
            <person name="Martin F.M."/>
            <person name="Bonfante P."/>
        </authorList>
    </citation>
    <scope>NUCLEOTIDE SEQUENCE [LARGE SCALE GENOMIC DNA]</scope>
    <source>
        <strain evidence="1 2">BEG34</strain>
    </source>
</reference>
<organism evidence="1 2">
    <name type="scientific">Gigaspora margarita</name>
    <dbReference type="NCBI Taxonomy" id="4874"/>
    <lineage>
        <taxon>Eukaryota</taxon>
        <taxon>Fungi</taxon>
        <taxon>Fungi incertae sedis</taxon>
        <taxon>Mucoromycota</taxon>
        <taxon>Glomeromycotina</taxon>
        <taxon>Glomeromycetes</taxon>
        <taxon>Diversisporales</taxon>
        <taxon>Gigasporaceae</taxon>
        <taxon>Gigaspora</taxon>
    </lineage>
</organism>
<evidence type="ECO:0000313" key="2">
    <source>
        <dbReference type="Proteomes" id="UP000439903"/>
    </source>
</evidence>
<protein>
    <submittedName>
        <fullName evidence="1">Gephyrin: PROVISIONAL</fullName>
    </submittedName>
</protein>
<sequence length="361" mass="41272">MSSPSFRIGNNGDILLLFGRAIEHYLNSLPISYNIRYKVQSRKWVNEAVKQGLVVVERVEGSIDYLGWKTKKGQNKSTNHLDDILRLTENEKCRVQQIHVGNEGNIHVCVRILIEVMLSEVESEFPMHMTIKGNHVLQNIIREATALSQINLSREVRDLAITSHRADNRTTKEIKMKLLATHNGSSQSELEHLYHNQNSICDDIKLRQLIERDNLRAKKNVGPWTIVHELVTSTLRDNGAVLYYQQPDISVPEDSPEHYYQLTLSDNLWLQQACDFGSFCFGIDRKYDLNSDGALILSLVVEDNAGYGTPIVFGLSNKENNHTIRLAIEAVQQIIPCNKIDCMHEYDYIELPNDKGFIRIC</sequence>
<dbReference type="EMBL" id="WTPW01001595">
    <property type="protein sequence ID" value="KAF0427253.1"/>
    <property type="molecule type" value="Genomic_DNA"/>
</dbReference>